<feature type="transmembrane region" description="Helical" evidence="1">
    <location>
        <begin position="51"/>
        <end position="69"/>
    </location>
</feature>
<dbReference type="Proteomes" id="UP001497416">
    <property type="component" value="Unassembled WGS sequence"/>
</dbReference>
<sequence>MKTLTGFYIFVLVTSIITLNNNLYNLLNPTIIVSIIGIVSAILFFMKKTSFYFLAIIWIIAQIPFIELGEQTIDLAQFLNFHFSLQFGSVSVGLNAQVLLLFLLKPIQLSEFLFKEISFRAYTENKSLKIENEYNFRSEDIIDNKIIGTSEIEIDNIIYSKVKLEPIKSERVKKAGIILIAENNQQTIKGTVQYKLNS</sequence>
<comment type="caution">
    <text evidence="2">The sequence shown here is derived from an EMBL/GenBank/DDBJ whole genome shotgun (WGS) entry which is preliminary data.</text>
</comment>
<evidence type="ECO:0000256" key="1">
    <source>
        <dbReference type="SAM" id="Phobius"/>
    </source>
</evidence>
<organism evidence="2 3">
    <name type="scientific">Tenacibaculum platacis</name>
    <dbReference type="NCBI Taxonomy" id="3137852"/>
    <lineage>
        <taxon>Bacteria</taxon>
        <taxon>Pseudomonadati</taxon>
        <taxon>Bacteroidota</taxon>
        <taxon>Flavobacteriia</taxon>
        <taxon>Flavobacteriales</taxon>
        <taxon>Flavobacteriaceae</taxon>
        <taxon>Tenacibaculum</taxon>
    </lineage>
</organism>
<dbReference type="EMBL" id="CAXIXY010000006">
    <property type="protein sequence ID" value="CAL2090576.1"/>
    <property type="molecule type" value="Genomic_DNA"/>
</dbReference>
<keyword evidence="1" id="KW-0472">Membrane</keyword>
<gene>
    <name evidence="2" type="ORF">T190607A01A_40040</name>
</gene>
<reference evidence="2 3" key="1">
    <citation type="submission" date="2024-05" db="EMBL/GenBank/DDBJ databases">
        <authorList>
            <person name="Duchaud E."/>
        </authorList>
    </citation>
    <scope>NUCLEOTIDE SEQUENCE [LARGE SCALE GENOMIC DNA]</scope>
    <source>
        <strain evidence="2">Ena-SAMPLE-TAB-13-05-2024-13:56:06:370-140302</strain>
    </source>
</reference>
<feature type="transmembrane region" description="Helical" evidence="1">
    <location>
        <begin position="81"/>
        <end position="104"/>
    </location>
</feature>
<keyword evidence="1" id="KW-1133">Transmembrane helix</keyword>
<protein>
    <submittedName>
        <fullName evidence="2">Uncharacterized protein</fullName>
    </submittedName>
</protein>
<feature type="transmembrane region" description="Helical" evidence="1">
    <location>
        <begin position="7"/>
        <end position="24"/>
    </location>
</feature>
<accession>A0ABP1ESE7</accession>
<feature type="transmembrane region" description="Helical" evidence="1">
    <location>
        <begin position="30"/>
        <end position="46"/>
    </location>
</feature>
<proteinExistence type="predicted"/>
<keyword evidence="1" id="KW-0812">Transmembrane</keyword>
<dbReference type="RefSeq" id="WP_348712970.1">
    <property type="nucleotide sequence ID" value="NZ_CAXIXY010000006.1"/>
</dbReference>
<keyword evidence="3" id="KW-1185">Reference proteome</keyword>
<evidence type="ECO:0000313" key="3">
    <source>
        <dbReference type="Proteomes" id="UP001497416"/>
    </source>
</evidence>
<evidence type="ECO:0000313" key="2">
    <source>
        <dbReference type="EMBL" id="CAL2090576.1"/>
    </source>
</evidence>
<name>A0ABP1ESE7_9FLAO</name>